<sequence length="108" mass="12081">MDFHLQLDEDSSITLFQDAPLADRLEDLLELNDGIILEKSLNEIDKDGKILSILANNVYEIEKAIKSLMPKFIDLTEGKNGSVQENEIIQILEGLGIKRGKLCPDLTV</sequence>
<evidence type="ECO:0000313" key="2">
    <source>
        <dbReference type="Proteomes" id="UP001458946"/>
    </source>
</evidence>
<comment type="caution">
    <text evidence="1">The sequence shown here is derived from an EMBL/GenBank/DDBJ whole genome shotgun (WGS) entry which is preliminary data.</text>
</comment>
<accession>A0ABP9VJS8</accession>
<gene>
    <name evidence="1" type="ORF">Dxin01_04290</name>
</gene>
<dbReference type="Proteomes" id="UP001458946">
    <property type="component" value="Unassembled WGS sequence"/>
</dbReference>
<evidence type="ECO:0000313" key="1">
    <source>
        <dbReference type="EMBL" id="GAA5504515.1"/>
    </source>
</evidence>
<protein>
    <submittedName>
        <fullName evidence="1">Uncharacterized protein</fullName>
    </submittedName>
</protein>
<name>A0ABP9VJS8_9DEIO</name>
<keyword evidence="2" id="KW-1185">Reference proteome</keyword>
<proteinExistence type="predicted"/>
<dbReference type="EMBL" id="BAABRN010000146">
    <property type="protein sequence ID" value="GAA5504515.1"/>
    <property type="molecule type" value="Genomic_DNA"/>
</dbReference>
<organism evidence="1 2">
    <name type="scientific">Deinococcus xinjiangensis</name>
    <dbReference type="NCBI Taxonomy" id="457454"/>
    <lineage>
        <taxon>Bacteria</taxon>
        <taxon>Thermotogati</taxon>
        <taxon>Deinococcota</taxon>
        <taxon>Deinococci</taxon>
        <taxon>Deinococcales</taxon>
        <taxon>Deinococcaceae</taxon>
        <taxon>Deinococcus</taxon>
    </lineage>
</organism>
<reference evidence="1 2" key="1">
    <citation type="submission" date="2024-02" db="EMBL/GenBank/DDBJ databases">
        <title>Deinococcus xinjiangensis NBRC 107630.</title>
        <authorList>
            <person name="Ichikawa N."/>
            <person name="Katano-Makiyama Y."/>
            <person name="Hidaka K."/>
        </authorList>
    </citation>
    <scope>NUCLEOTIDE SEQUENCE [LARGE SCALE GENOMIC DNA]</scope>
    <source>
        <strain evidence="1 2">NBRC 107630</strain>
    </source>
</reference>